<evidence type="ECO:0000313" key="2">
    <source>
        <dbReference type="EMBL" id="GAT45031.1"/>
    </source>
</evidence>
<gene>
    <name evidence="2" type="ORF">MCHLO_02628</name>
</gene>
<dbReference type="Proteomes" id="UP000815677">
    <property type="component" value="Unassembled WGS sequence"/>
</dbReference>
<sequence length="446" mass="48881">MAARPSRQARPPLDPLQGTVPLRERSTHPAFSNREQTLEPSGEASMASADSGQKLDMRDIPPVEPSTALFKQTLNQLALITGKTYVKPQSVSVATKVVPPAADEFPAVVVLWLKSAHDHIAEDLSHIISLPKSPTLYDILLRLRTQGRDTDSSALTTAAVAHRHFFTRFQDVTTKWGAENILIASSLELALPVDKPGYNSVLSGYQLLGRWADIINPTTVLTIRPVRGSDPIVPILRENLEVVEADCPFFMLFFLHEPKSPRGRAIPQGASPSLVSAPSPPIAQPTAAEAYLVRHYAGPVATYRAIMGRSSGFGNGYQTWVRIRLVRSIAAAAGLGWNEDGSGATKAVRMRVEVEHGGRSLTLTIANILALERESPPPSVSTFVNHTTVFKTARRLIAQTNARPRYRDAFKTLLDGELYPTAADAQRAYPSLGDWFVNKSWNQFIR</sequence>
<evidence type="ECO:0000313" key="3">
    <source>
        <dbReference type="Proteomes" id="UP000815677"/>
    </source>
</evidence>
<protein>
    <submittedName>
        <fullName evidence="2">Uncharacterized protein</fullName>
    </submittedName>
</protein>
<reference evidence="2" key="1">
    <citation type="submission" date="2014-09" db="EMBL/GenBank/DDBJ databases">
        <title>Genome sequence of the luminous mushroom Mycena chlorophos for searching fungal bioluminescence genes.</title>
        <authorList>
            <person name="Tanaka Y."/>
            <person name="Kasuga D."/>
            <person name="Oba Y."/>
            <person name="Hase S."/>
            <person name="Sato K."/>
            <person name="Oba Y."/>
            <person name="Sakakibara Y."/>
        </authorList>
    </citation>
    <scope>NUCLEOTIDE SEQUENCE</scope>
</reference>
<organism evidence="2 3">
    <name type="scientific">Mycena chlorophos</name>
    <name type="common">Agaric fungus</name>
    <name type="synonym">Agaricus chlorophos</name>
    <dbReference type="NCBI Taxonomy" id="658473"/>
    <lineage>
        <taxon>Eukaryota</taxon>
        <taxon>Fungi</taxon>
        <taxon>Dikarya</taxon>
        <taxon>Basidiomycota</taxon>
        <taxon>Agaricomycotina</taxon>
        <taxon>Agaricomycetes</taxon>
        <taxon>Agaricomycetidae</taxon>
        <taxon>Agaricales</taxon>
        <taxon>Marasmiineae</taxon>
        <taxon>Mycenaceae</taxon>
        <taxon>Mycena</taxon>
    </lineage>
</organism>
<name>A0ABQ0L1L2_MYCCL</name>
<accession>A0ABQ0L1L2</accession>
<dbReference type="EMBL" id="DF840575">
    <property type="protein sequence ID" value="GAT45031.1"/>
    <property type="molecule type" value="Genomic_DNA"/>
</dbReference>
<evidence type="ECO:0000256" key="1">
    <source>
        <dbReference type="SAM" id="MobiDB-lite"/>
    </source>
</evidence>
<feature type="compositionally biased region" description="Polar residues" evidence="1">
    <location>
        <begin position="29"/>
        <end position="39"/>
    </location>
</feature>
<proteinExistence type="predicted"/>
<feature type="region of interest" description="Disordered" evidence="1">
    <location>
        <begin position="1"/>
        <end position="59"/>
    </location>
</feature>
<keyword evidence="3" id="KW-1185">Reference proteome</keyword>